<evidence type="ECO:0000313" key="3">
    <source>
        <dbReference type="EMBL" id="ONM46793.1"/>
    </source>
</evidence>
<dbReference type="Proteomes" id="UP000188836">
    <property type="component" value="Unassembled WGS sequence"/>
</dbReference>
<feature type="chain" id="PRO_5038829400" description="DUF3558 domain-containing protein" evidence="2">
    <location>
        <begin position="23"/>
        <end position="360"/>
    </location>
</feature>
<evidence type="ECO:0000256" key="1">
    <source>
        <dbReference type="SAM" id="MobiDB-lite"/>
    </source>
</evidence>
<dbReference type="RefSeq" id="WP_077120179.1">
    <property type="nucleotide sequence ID" value="NZ_MUKP01000017.1"/>
</dbReference>
<dbReference type="AlphaFoldDB" id="A0A1W0BAQ1"/>
<dbReference type="PROSITE" id="PS51257">
    <property type="entry name" value="PROKAR_LIPOPROTEIN"/>
    <property type="match status" value="1"/>
</dbReference>
<feature type="signal peptide" evidence="2">
    <location>
        <begin position="1"/>
        <end position="22"/>
    </location>
</feature>
<protein>
    <recommendedName>
        <fullName evidence="5">DUF3558 domain-containing protein</fullName>
    </recommendedName>
</protein>
<keyword evidence="4" id="KW-1185">Reference proteome</keyword>
<feature type="region of interest" description="Disordered" evidence="1">
    <location>
        <begin position="320"/>
        <end position="347"/>
    </location>
</feature>
<evidence type="ECO:0008006" key="5">
    <source>
        <dbReference type="Google" id="ProtNLM"/>
    </source>
</evidence>
<name>A0A1W0BAQ1_9NOCA</name>
<comment type="caution">
    <text evidence="3">The sequence shown here is derived from an EMBL/GenBank/DDBJ whole genome shotgun (WGS) entry which is preliminary data.</text>
</comment>
<reference evidence="3 4" key="1">
    <citation type="journal article" date="2016" name="Antonie Van Leeuwenhoek">
        <title>Nocardia donostiensis sp. nov., isolated from human respiratory specimens.</title>
        <authorList>
            <person name="Ercibengoa M."/>
            <person name="Bell M."/>
            <person name="Marimon J.M."/>
            <person name="Humrighouse B."/>
            <person name="Klenk H.P."/>
            <person name="Potter G."/>
            <person name="Perez-Trallero E."/>
        </authorList>
    </citation>
    <scope>NUCLEOTIDE SEQUENCE [LARGE SCALE GENOMIC DNA]</scope>
    <source>
        <strain evidence="3 4">X1655</strain>
    </source>
</reference>
<organism evidence="3 4">
    <name type="scientific">Nocardia donostiensis</name>
    <dbReference type="NCBI Taxonomy" id="1538463"/>
    <lineage>
        <taxon>Bacteria</taxon>
        <taxon>Bacillati</taxon>
        <taxon>Actinomycetota</taxon>
        <taxon>Actinomycetes</taxon>
        <taxon>Mycobacteriales</taxon>
        <taxon>Nocardiaceae</taxon>
        <taxon>Nocardia</taxon>
    </lineage>
</organism>
<proteinExistence type="predicted"/>
<feature type="region of interest" description="Disordered" evidence="1">
    <location>
        <begin position="115"/>
        <end position="141"/>
    </location>
</feature>
<evidence type="ECO:0000313" key="4">
    <source>
        <dbReference type="Proteomes" id="UP000188836"/>
    </source>
</evidence>
<gene>
    <name evidence="3" type="ORF">B0T46_21330</name>
</gene>
<dbReference type="EMBL" id="MUMY01000020">
    <property type="protein sequence ID" value="ONM46793.1"/>
    <property type="molecule type" value="Genomic_DNA"/>
</dbReference>
<evidence type="ECO:0000256" key="2">
    <source>
        <dbReference type="SAM" id="SignalP"/>
    </source>
</evidence>
<accession>A0A1W0BAQ1</accession>
<keyword evidence="2" id="KW-0732">Signal</keyword>
<dbReference type="OrthoDB" id="4516394at2"/>
<sequence>MRYLGRAAAIAVGLTLVAGLSACTTTGKPIPEEPAQQGRFGEDPNAAKVAHFARIRAADPCTIAESDVLKQYGSLQKMKRPAGITQCIGLSGDQVGDVYLFYLDLDVAFSQSDAAGAQPEQIAGRRAYRTSTPNDSTEHRSCNYKVPYEGVDHALSLRLVKSPPRGAPDSPWPQACAAAAEYLESIYPKIDQLKSNPHPTPGDIMGQDPCEQKDVIASRFPGWRAESVLRTSPYACDLEIVKPGETRSYQVSIHFSTNEKPAPTSGATIVHSESMNMAGFEGVRTETDVAMTTSCGISLVIGPASNDDGEDFHLLSVRLTTSAETPPEETDPDKVSFDAPPTDCGQADALTQDVLAGIEN</sequence>